<dbReference type="AlphaFoldDB" id="A0A4P2Q4F9"/>
<evidence type="ECO:0000313" key="8">
    <source>
        <dbReference type="Proteomes" id="UP000295781"/>
    </source>
</evidence>
<dbReference type="InterPro" id="IPR017900">
    <property type="entry name" value="4Fe4S_Fe_S_CS"/>
</dbReference>
<sequence length="670" mass="72297">MTDAAPAPAATTAAPPGEPGAAPPVVLARGDLGRLFDALRADGYRVVGPTVRDGAIVYDTIEGPSELPIGLRDEQAPGRYRLVRRGDDACFGFVVGPHSWKNLLFPPEERLYEATRRPDGRVGFTPVLPADPPYAFLGVRACELAAIEVQDRIFAEGPAIEPRYAARRRRAFLVGVNCLEPGDLCFCASAGTGPRVDHGTDLTLTELTDVFLVEAGSERGRAVLERLPTRPATLAEVDRLEQGTAEARGRMGRAMDMNGLPDLLFGNLDHPRWDDVAARCLSCGNCTLVCPTCFCSSAHDASDLSGAEAARVRTWDSCFSEEHAAIHGQNFRPTLKDRYRQWLTHKVGSWVPQFGVSGCVGCGRCIAWCPVGIDITEEVAAIRADAQAPAALPAHRPPATAAEDALVPAPAVVSAVVRETADVVTLHITPAAPIRHAPGQFMMLSLPAIGEVPISISGADDDTLEHTIRDVGAATHALVELAAGQELGLRGPYGTAWPLDEARGRPVVVVAGGIGLAPLRGAIRAMLDRPRDYPSVRLFYGTRTPDDILFVREMLGWVDRPSFRMDVTVDRAGPGWRGHVGVVTRLLRREALPEDGTYLLCGPEVMMRFTIEALAAAGVPADRIHVSMERHMKCAAGFCGRCQYGPWFICKDGPVFRYDRLSLLFGREGF</sequence>
<dbReference type="InterPro" id="IPR017938">
    <property type="entry name" value="Riboflavin_synthase-like_b-brl"/>
</dbReference>
<dbReference type="InterPro" id="IPR001433">
    <property type="entry name" value="OxRdtase_FAD/NAD-bd"/>
</dbReference>
<dbReference type="PROSITE" id="PS51384">
    <property type="entry name" value="FAD_FR"/>
    <property type="match status" value="1"/>
</dbReference>
<dbReference type="GO" id="GO:0051536">
    <property type="term" value="F:iron-sulfur cluster binding"/>
    <property type="evidence" value="ECO:0007669"/>
    <property type="project" value="UniProtKB-KW"/>
</dbReference>
<protein>
    <submittedName>
        <fullName evidence="7">Uncharacterized protein</fullName>
    </submittedName>
</protein>
<feature type="region of interest" description="Disordered" evidence="4">
    <location>
        <begin position="1"/>
        <end position="23"/>
    </location>
</feature>
<accession>A0A4P2Q4F9</accession>
<dbReference type="PRINTS" id="PR00406">
    <property type="entry name" value="CYTB5RDTASE"/>
</dbReference>
<gene>
    <name evidence="7" type="ORF">SOCEGT47_047760</name>
</gene>
<dbReference type="PROSITE" id="PS51379">
    <property type="entry name" value="4FE4S_FER_2"/>
    <property type="match status" value="2"/>
</dbReference>
<dbReference type="PROSITE" id="PS00198">
    <property type="entry name" value="4FE4S_FER_1"/>
    <property type="match status" value="2"/>
</dbReference>
<feature type="domain" description="FAD-binding FR-type" evidence="6">
    <location>
        <begin position="406"/>
        <end position="499"/>
    </location>
</feature>
<evidence type="ECO:0000313" key="7">
    <source>
        <dbReference type="EMBL" id="AUX24239.1"/>
    </source>
</evidence>
<evidence type="ECO:0000256" key="3">
    <source>
        <dbReference type="ARBA" id="ARBA00023014"/>
    </source>
</evidence>
<dbReference type="InterPro" id="IPR017896">
    <property type="entry name" value="4Fe4S_Fe-S-bd"/>
</dbReference>
<feature type="domain" description="4Fe-4S ferredoxin-type" evidence="5">
    <location>
        <begin position="269"/>
        <end position="301"/>
    </location>
</feature>
<dbReference type="Pfam" id="PF00175">
    <property type="entry name" value="NAD_binding_1"/>
    <property type="match status" value="1"/>
</dbReference>
<keyword evidence="1" id="KW-0479">Metal-binding</keyword>
<keyword evidence="2" id="KW-0408">Iron</keyword>
<dbReference type="EMBL" id="CP012670">
    <property type="protein sequence ID" value="AUX24239.1"/>
    <property type="molecule type" value="Genomic_DNA"/>
</dbReference>
<proteinExistence type="predicted"/>
<dbReference type="OrthoDB" id="9795302at2"/>
<dbReference type="InterPro" id="IPR019480">
    <property type="entry name" value="Dihydroorotate_DH_Fe-S-bd"/>
</dbReference>
<reference evidence="7 8" key="1">
    <citation type="submission" date="2015-09" db="EMBL/GenBank/DDBJ databases">
        <title>Sorangium comparison.</title>
        <authorList>
            <person name="Zaburannyi N."/>
            <person name="Bunk B."/>
            <person name="Overmann J."/>
            <person name="Mueller R."/>
        </authorList>
    </citation>
    <scope>NUCLEOTIDE SEQUENCE [LARGE SCALE GENOMIC DNA]</scope>
    <source>
        <strain evidence="7 8">So ceGT47</strain>
    </source>
</reference>
<name>A0A4P2Q4F9_SORCE</name>
<dbReference type="GO" id="GO:0016491">
    <property type="term" value="F:oxidoreductase activity"/>
    <property type="evidence" value="ECO:0007669"/>
    <property type="project" value="InterPro"/>
</dbReference>
<evidence type="ECO:0000259" key="5">
    <source>
        <dbReference type="PROSITE" id="PS51379"/>
    </source>
</evidence>
<feature type="domain" description="4Fe-4S ferredoxin-type" evidence="5">
    <location>
        <begin position="350"/>
        <end position="378"/>
    </location>
</feature>
<dbReference type="Gene3D" id="3.40.50.80">
    <property type="entry name" value="Nucleotide-binding domain of ferredoxin-NADP reductase (FNR) module"/>
    <property type="match status" value="1"/>
</dbReference>
<organism evidence="7 8">
    <name type="scientific">Sorangium cellulosum</name>
    <name type="common">Polyangium cellulosum</name>
    <dbReference type="NCBI Taxonomy" id="56"/>
    <lineage>
        <taxon>Bacteria</taxon>
        <taxon>Pseudomonadati</taxon>
        <taxon>Myxococcota</taxon>
        <taxon>Polyangia</taxon>
        <taxon>Polyangiales</taxon>
        <taxon>Polyangiaceae</taxon>
        <taxon>Sorangium</taxon>
    </lineage>
</organism>
<dbReference type="InterPro" id="IPR009051">
    <property type="entry name" value="Helical_ferredxn"/>
</dbReference>
<dbReference type="PANTHER" id="PTHR40447">
    <property type="entry name" value="ANAEROBIC SULFITE REDUCTASE SUBUNIT A"/>
    <property type="match status" value="1"/>
</dbReference>
<dbReference type="PANTHER" id="PTHR40447:SF1">
    <property type="entry name" value="ANAEROBIC SULFITE REDUCTASE SUBUNIT A"/>
    <property type="match status" value="1"/>
</dbReference>
<dbReference type="SUPFAM" id="SSF52343">
    <property type="entry name" value="Ferredoxin reductase-like, C-terminal NADP-linked domain"/>
    <property type="match status" value="1"/>
</dbReference>
<dbReference type="Proteomes" id="UP000295781">
    <property type="component" value="Chromosome"/>
</dbReference>
<evidence type="ECO:0000256" key="4">
    <source>
        <dbReference type="SAM" id="MobiDB-lite"/>
    </source>
</evidence>
<feature type="compositionally biased region" description="Low complexity" evidence="4">
    <location>
        <begin position="1"/>
        <end position="15"/>
    </location>
</feature>
<dbReference type="Gene3D" id="1.10.1060.10">
    <property type="entry name" value="Alpha-helical ferredoxin"/>
    <property type="match status" value="1"/>
</dbReference>
<dbReference type="Gene3D" id="2.40.30.10">
    <property type="entry name" value="Translation factors"/>
    <property type="match status" value="1"/>
</dbReference>
<dbReference type="CDD" id="cd06221">
    <property type="entry name" value="sulfite_reductase_like"/>
    <property type="match status" value="1"/>
</dbReference>
<dbReference type="SUPFAM" id="SSF46548">
    <property type="entry name" value="alpha-helical ferredoxin"/>
    <property type="match status" value="1"/>
</dbReference>
<dbReference type="InterPro" id="IPR039261">
    <property type="entry name" value="FNR_nucleotide-bd"/>
</dbReference>
<keyword evidence="3" id="KW-0411">Iron-sulfur</keyword>
<evidence type="ECO:0000259" key="6">
    <source>
        <dbReference type="PROSITE" id="PS51384"/>
    </source>
</evidence>
<dbReference type="Pfam" id="PF17179">
    <property type="entry name" value="Fer4_22"/>
    <property type="match status" value="1"/>
</dbReference>
<dbReference type="InterPro" id="IPR017927">
    <property type="entry name" value="FAD-bd_FR_type"/>
</dbReference>
<dbReference type="Pfam" id="PF10418">
    <property type="entry name" value="DHODB_Fe-S_bind"/>
    <property type="match status" value="1"/>
</dbReference>
<dbReference type="GO" id="GO:0046872">
    <property type="term" value="F:metal ion binding"/>
    <property type="evidence" value="ECO:0007669"/>
    <property type="project" value="UniProtKB-KW"/>
</dbReference>
<evidence type="ECO:0000256" key="2">
    <source>
        <dbReference type="ARBA" id="ARBA00023004"/>
    </source>
</evidence>
<evidence type="ECO:0000256" key="1">
    <source>
        <dbReference type="ARBA" id="ARBA00022723"/>
    </source>
</evidence>
<dbReference type="SUPFAM" id="SSF63380">
    <property type="entry name" value="Riboflavin synthase domain-like"/>
    <property type="match status" value="1"/>
</dbReference>